<sequence length="330" mass="37648">MPYSMRIAWKMYKKSSDSKCPRNQSRFHMLAYAATVRLNRAKKGNSSVQTPGRGPSLMNASWSRGNNQIKIVLNDRGQPVMPEASPLATNMGVLVRDGSLLPLHYTDWRYVPAHYKKKVWEEIKDKDAGKKSTRIDTFIKTHTREDGGAVNEETFAIVARPERPGHTRGLGLGATKSKLLGAKNNDQEPSQSSTERDQQFMKMKSKVQRVWASVFRLCLWFTDQQLVQVFAYFGPIMCAEVNKENRLWVLHAGAIEFAAFNSGLTKPVGREWMPWQRFQPFHQLSLYAAALFQGFLIQNSFTNLLLLTRNRDSNKSACEGILKDMEGFWH</sequence>
<name>A0ACC0PCX2_RHOML</name>
<gene>
    <name evidence="1" type="ORF">RHMOL_Rhmol03G0119100</name>
</gene>
<evidence type="ECO:0000313" key="1">
    <source>
        <dbReference type="EMBL" id="KAI8563553.1"/>
    </source>
</evidence>
<protein>
    <submittedName>
        <fullName evidence="1">Uncharacterized protein</fullName>
    </submittedName>
</protein>
<dbReference type="Proteomes" id="UP001062846">
    <property type="component" value="Chromosome 3"/>
</dbReference>
<keyword evidence="2" id="KW-1185">Reference proteome</keyword>
<reference evidence="1" key="1">
    <citation type="submission" date="2022-02" db="EMBL/GenBank/DDBJ databases">
        <title>Plant Genome Project.</title>
        <authorList>
            <person name="Zhang R.-G."/>
        </authorList>
    </citation>
    <scope>NUCLEOTIDE SEQUENCE</scope>
    <source>
        <strain evidence="1">AT1</strain>
    </source>
</reference>
<accession>A0ACC0PCX2</accession>
<evidence type="ECO:0000313" key="2">
    <source>
        <dbReference type="Proteomes" id="UP001062846"/>
    </source>
</evidence>
<proteinExistence type="predicted"/>
<comment type="caution">
    <text evidence="1">The sequence shown here is derived from an EMBL/GenBank/DDBJ whole genome shotgun (WGS) entry which is preliminary data.</text>
</comment>
<organism evidence="1 2">
    <name type="scientific">Rhododendron molle</name>
    <name type="common">Chinese azalea</name>
    <name type="synonym">Azalea mollis</name>
    <dbReference type="NCBI Taxonomy" id="49168"/>
    <lineage>
        <taxon>Eukaryota</taxon>
        <taxon>Viridiplantae</taxon>
        <taxon>Streptophyta</taxon>
        <taxon>Embryophyta</taxon>
        <taxon>Tracheophyta</taxon>
        <taxon>Spermatophyta</taxon>
        <taxon>Magnoliopsida</taxon>
        <taxon>eudicotyledons</taxon>
        <taxon>Gunneridae</taxon>
        <taxon>Pentapetalae</taxon>
        <taxon>asterids</taxon>
        <taxon>Ericales</taxon>
        <taxon>Ericaceae</taxon>
        <taxon>Ericoideae</taxon>
        <taxon>Rhodoreae</taxon>
        <taxon>Rhododendron</taxon>
    </lineage>
</organism>
<dbReference type="EMBL" id="CM046390">
    <property type="protein sequence ID" value="KAI8563553.1"/>
    <property type="molecule type" value="Genomic_DNA"/>
</dbReference>